<dbReference type="SMART" id="SM00388">
    <property type="entry name" value="HisKA"/>
    <property type="match status" value="1"/>
</dbReference>
<dbReference type="EC" id="2.7.13.3" evidence="3"/>
<dbReference type="Gene3D" id="3.30.450.40">
    <property type="match status" value="1"/>
</dbReference>
<dbReference type="InterPro" id="IPR043150">
    <property type="entry name" value="Phytochrome_PHY_sf"/>
</dbReference>
<dbReference type="Proteomes" id="UP001320876">
    <property type="component" value="Unassembled WGS sequence"/>
</dbReference>
<dbReference type="InterPro" id="IPR003018">
    <property type="entry name" value="GAF"/>
</dbReference>
<evidence type="ECO:0000256" key="7">
    <source>
        <dbReference type="ARBA" id="ARBA00022679"/>
    </source>
</evidence>
<dbReference type="InterPro" id="IPR005467">
    <property type="entry name" value="His_kinase_dom"/>
</dbReference>
<dbReference type="PROSITE" id="PS50109">
    <property type="entry name" value="HIS_KIN"/>
    <property type="match status" value="1"/>
</dbReference>
<dbReference type="RefSeq" id="WP_264485301.1">
    <property type="nucleotide sequence ID" value="NZ_JAPDDT010000001.1"/>
</dbReference>
<keyword evidence="7" id="KW-0808">Transferase</keyword>
<dbReference type="Gene3D" id="3.30.450.270">
    <property type="match status" value="1"/>
</dbReference>
<accession>A0ABT3GC33</accession>
<evidence type="ECO:0000256" key="13">
    <source>
        <dbReference type="ARBA" id="ARBA00023170"/>
    </source>
</evidence>
<evidence type="ECO:0000256" key="2">
    <source>
        <dbReference type="ARBA" id="ARBA00006402"/>
    </source>
</evidence>
<keyword evidence="17" id="KW-1185">Reference proteome</keyword>
<evidence type="ECO:0000256" key="4">
    <source>
        <dbReference type="ARBA" id="ARBA00022543"/>
    </source>
</evidence>
<dbReference type="InterPro" id="IPR001294">
    <property type="entry name" value="Phytochrome"/>
</dbReference>
<keyword evidence="6" id="KW-0716">Sensory transduction</keyword>
<keyword evidence="8" id="KW-0547">Nucleotide-binding</keyword>
<dbReference type="InterPro" id="IPR016132">
    <property type="entry name" value="Phyto_chromo_attachment"/>
</dbReference>
<dbReference type="InterPro" id="IPR029016">
    <property type="entry name" value="GAF-like_dom_sf"/>
</dbReference>
<evidence type="ECO:0000256" key="9">
    <source>
        <dbReference type="ARBA" id="ARBA00022777"/>
    </source>
</evidence>
<dbReference type="InterPro" id="IPR013654">
    <property type="entry name" value="PAS_2"/>
</dbReference>
<dbReference type="Pfam" id="PF02518">
    <property type="entry name" value="HATPase_c"/>
    <property type="match status" value="1"/>
</dbReference>
<comment type="similarity">
    <text evidence="2">In the N-terminal section; belongs to the phytochrome family.</text>
</comment>
<dbReference type="PANTHER" id="PTHR43065">
    <property type="entry name" value="SENSOR HISTIDINE KINASE"/>
    <property type="match status" value="1"/>
</dbReference>
<comment type="catalytic activity">
    <reaction evidence="1">
        <text>ATP + protein L-histidine = ADP + protein N-phospho-L-histidine.</text>
        <dbReference type="EC" id="2.7.13.3"/>
    </reaction>
</comment>
<dbReference type="CDD" id="cd00082">
    <property type="entry name" value="HisKA"/>
    <property type="match status" value="1"/>
</dbReference>
<keyword evidence="9" id="KW-0418">Kinase</keyword>
<sequence length="740" mass="81184">MSEPIHQAPSLDLDDCAREPIHIPGSVQPHGVLFVLATERLEILQVSGNTGFLIGREPADLVGTGFLQLVQADARDAVERLVRDAATTYVNPFLVPVAMGDEVKFFDGIVHILDTGETVVELERDPHSPRDVESTEGLDNYLQIVHRSLGELSGVCNARDIAAVMAREVKSFTGFDRVMIYRFAPDFHGEVIAEAKEPEMEPYLDLHYPASDIPPQARALYLRNPVRLLQDVHAVPVRLVPDTRGPLDMSRAVLRSMSPIHVQYLKNMGVDASLSISLVVDGKLWGLIACHHRTARFVSYAVRATASLYAIVLSAQLKAEQASLENLRMSSARRMALDLITGLKDYSDPVGSLGVTLPALRELFKADGAAVLSSQGIRAEGSAPDDLELISLRQQLDRYRNDGIVITHEASTLFPSLAGSVPHAAGLVAIHLGEHAWLVLFRDEAIQRIKWAGDPAAAKSRDASGALSPRSSFAAWQETVRGQSLPWPDSTALLTTEVRSGILELVRKRNILLERSNQDLRRFAGIIAHEVKNQLQSGIMALSLLESRSEAKDPAVAQLAGLASTSLTNLAKFTNDMLEFSETEMNSTIEDIDFASMAREVVEELEMSGRTEGAKIQILSLPRIRGPKSQMQHLLSNLLRNALTHARSESKHLCIEIGARADEPNGTVIYVRDDGRGIPADKRDKIFDYFFSDRANKTVGTGIGLAFCAQVIQRLGHRIWVESEPQIGSTFFFSVSPSDG</sequence>
<organism evidence="16 17">
    <name type="scientific">Luteolibacter arcticus</name>
    <dbReference type="NCBI Taxonomy" id="1581411"/>
    <lineage>
        <taxon>Bacteria</taxon>
        <taxon>Pseudomonadati</taxon>
        <taxon>Verrucomicrobiota</taxon>
        <taxon>Verrucomicrobiia</taxon>
        <taxon>Verrucomicrobiales</taxon>
        <taxon>Verrucomicrobiaceae</taxon>
        <taxon>Luteolibacter</taxon>
    </lineage>
</organism>
<dbReference type="InterPro" id="IPR036890">
    <property type="entry name" value="HATPase_C_sf"/>
</dbReference>
<gene>
    <name evidence="16" type="ORF">OKA05_01425</name>
</gene>
<evidence type="ECO:0000256" key="11">
    <source>
        <dbReference type="ARBA" id="ARBA00022991"/>
    </source>
</evidence>
<dbReference type="EMBL" id="JAPDDT010000001">
    <property type="protein sequence ID" value="MCW1921192.1"/>
    <property type="molecule type" value="Genomic_DNA"/>
</dbReference>
<dbReference type="Gene3D" id="3.30.450.20">
    <property type="entry name" value="PAS domain"/>
    <property type="match status" value="1"/>
</dbReference>
<dbReference type="CDD" id="cd00075">
    <property type="entry name" value="HATPase"/>
    <property type="match status" value="1"/>
</dbReference>
<dbReference type="PRINTS" id="PR01033">
    <property type="entry name" value="PHYTOCHROME"/>
</dbReference>
<keyword evidence="13" id="KW-0675">Receptor</keyword>
<dbReference type="GO" id="GO:0005524">
    <property type="term" value="F:ATP binding"/>
    <property type="evidence" value="ECO:0007669"/>
    <property type="project" value="UniProtKB-KW"/>
</dbReference>
<evidence type="ECO:0000313" key="16">
    <source>
        <dbReference type="EMBL" id="MCW1921192.1"/>
    </source>
</evidence>
<comment type="caution">
    <text evidence="16">The sequence shown here is derived from an EMBL/GenBank/DDBJ whole genome shotgun (WGS) entry which is preliminary data.</text>
</comment>
<evidence type="ECO:0000256" key="3">
    <source>
        <dbReference type="ARBA" id="ARBA00012438"/>
    </source>
</evidence>
<name>A0ABT3GC33_9BACT</name>
<dbReference type="InterPro" id="IPR003661">
    <property type="entry name" value="HisK_dim/P_dom"/>
</dbReference>
<feature type="domain" description="Histidine kinase" evidence="15">
    <location>
        <begin position="526"/>
        <end position="739"/>
    </location>
</feature>
<keyword evidence="5" id="KW-0597">Phosphoprotein</keyword>
<dbReference type="PANTHER" id="PTHR43065:SF10">
    <property type="entry name" value="PEROXIDE STRESS-ACTIVATED HISTIDINE KINASE MAK3"/>
    <property type="match status" value="1"/>
</dbReference>
<dbReference type="SUPFAM" id="SSF55874">
    <property type="entry name" value="ATPase domain of HSP90 chaperone/DNA topoisomerase II/histidine kinase"/>
    <property type="match status" value="1"/>
</dbReference>
<dbReference type="SUPFAM" id="SSF55781">
    <property type="entry name" value="GAF domain-like"/>
    <property type="match status" value="2"/>
</dbReference>
<dbReference type="SUPFAM" id="SSF47384">
    <property type="entry name" value="Homodimeric domain of signal transducing histidine kinase"/>
    <property type="match status" value="1"/>
</dbReference>
<dbReference type="PROSITE" id="PS50046">
    <property type="entry name" value="PHYTOCHROME_2"/>
    <property type="match status" value="1"/>
</dbReference>
<dbReference type="SMART" id="SM00387">
    <property type="entry name" value="HATPase_c"/>
    <property type="match status" value="1"/>
</dbReference>
<dbReference type="SUPFAM" id="SSF55785">
    <property type="entry name" value="PYP-like sensor domain (PAS domain)"/>
    <property type="match status" value="1"/>
</dbReference>
<dbReference type="Gene3D" id="3.30.565.10">
    <property type="entry name" value="Histidine kinase-like ATPase, C-terminal domain"/>
    <property type="match status" value="1"/>
</dbReference>
<dbReference type="SMART" id="SM00065">
    <property type="entry name" value="GAF"/>
    <property type="match status" value="1"/>
</dbReference>
<evidence type="ECO:0000256" key="5">
    <source>
        <dbReference type="ARBA" id="ARBA00022553"/>
    </source>
</evidence>
<proteinExistence type="inferred from homology"/>
<dbReference type="Gene3D" id="1.10.287.130">
    <property type="match status" value="1"/>
</dbReference>
<evidence type="ECO:0000259" key="15">
    <source>
        <dbReference type="PROSITE" id="PS50109"/>
    </source>
</evidence>
<dbReference type="Pfam" id="PF08446">
    <property type="entry name" value="PAS_2"/>
    <property type="match status" value="1"/>
</dbReference>
<feature type="domain" description="Phytochrome chromophore attachment site" evidence="14">
    <location>
        <begin position="157"/>
        <end position="320"/>
    </location>
</feature>
<reference evidence="16 17" key="1">
    <citation type="submission" date="2022-10" db="EMBL/GenBank/DDBJ databases">
        <title>Luteolibacter arcticus strain CCTCC AB 2014275, whole genome shotgun sequencing project.</title>
        <authorList>
            <person name="Zhao G."/>
            <person name="Shen L."/>
        </authorList>
    </citation>
    <scope>NUCLEOTIDE SEQUENCE [LARGE SCALE GENOMIC DNA]</scope>
    <source>
        <strain evidence="16 17">CCTCC AB 2014275</strain>
    </source>
</reference>
<dbReference type="InterPro" id="IPR013515">
    <property type="entry name" value="Phytochrome_cen-reg"/>
</dbReference>
<dbReference type="InterPro" id="IPR035965">
    <property type="entry name" value="PAS-like_dom_sf"/>
</dbReference>
<evidence type="ECO:0000259" key="14">
    <source>
        <dbReference type="PROSITE" id="PS50046"/>
    </source>
</evidence>
<keyword evidence="12" id="KW-0902">Two-component regulatory system</keyword>
<dbReference type="Pfam" id="PF01590">
    <property type="entry name" value="GAF"/>
    <property type="match status" value="1"/>
</dbReference>
<evidence type="ECO:0000256" key="6">
    <source>
        <dbReference type="ARBA" id="ARBA00022606"/>
    </source>
</evidence>
<dbReference type="Pfam" id="PF00360">
    <property type="entry name" value="PHY"/>
    <property type="match status" value="1"/>
</dbReference>
<keyword evidence="11" id="KW-0157">Chromophore</keyword>
<keyword evidence="10 16" id="KW-0067">ATP-binding</keyword>
<evidence type="ECO:0000256" key="1">
    <source>
        <dbReference type="ARBA" id="ARBA00000085"/>
    </source>
</evidence>
<dbReference type="InterPro" id="IPR003594">
    <property type="entry name" value="HATPase_dom"/>
</dbReference>
<protein>
    <recommendedName>
        <fullName evidence="3">histidine kinase</fullName>
        <ecNumber evidence="3">2.7.13.3</ecNumber>
    </recommendedName>
</protein>
<evidence type="ECO:0000256" key="12">
    <source>
        <dbReference type="ARBA" id="ARBA00023012"/>
    </source>
</evidence>
<evidence type="ECO:0000256" key="8">
    <source>
        <dbReference type="ARBA" id="ARBA00022741"/>
    </source>
</evidence>
<dbReference type="InterPro" id="IPR036097">
    <property type="entry name" value="HisK_dim/P_sf"/>
</dbReference>
<evidence type="ECO:0000256" key="10">
    <source>
        <dbReference type="ARBA" id="ARBA00022840"/>
    </source>
</evidence>
<keyword evidence="4" id="KW-0600">Photoreceptor protein</keyword>
<evidence type="ECO:0000313" key="17">
    <source>
        <dbReference type="Proteomes" id="UP001320876"/>
    </source>
</evidence>